<keyword evidence="4" id="KW-1185">Reference proteome</keyword>
<keyword evidence="2" id="KW-0732">Signal</keyword>
<evidence type="ECO:0008006" key="5">
    <source>
        <dbReference type="Google" id="ProtNLM"/>
    </source>
</evidence>
<organism evidence="3 4">
    <name type="scientific">Mycolicibacterium tokaiense</name>
    <dbReference type="NCBI Taxonomy" id="39695"/>
    <lineage>
        <taxon>Bacteria</taxon>
        <taxon>Bacillati</taxon>
        <taxon>Actinomycetota</taxon>
        <taxon>Actinomycetes</taxon>
        <taxon>Mycobacteriales</taxon>
        <taxon>Mycobacteriaceae</taxon>
        <taxon>Mycolicibacterium</taxon>
    </lineage>
</organism>
<dbReference type="RefSeq" id="WP_115277884.1">
    <property type="nucleotide sequence ID" value="NZ_AP022600.1"/>
</dbReference>
<dbReference type="Proteomes" id="UP000254978">
    <property type="component" value="Unassembled WGS sequence"/>
</dbReference>
<accession>A0A378TE10</accession>
<evidence type="ECO:0000256" key="1">
    <source>
        <dbReference type="SAM" id="MobiDB-lite"/>
    </source>
</evidence>
<dbReference type="PROSITE" id="PS51257">
    <property type="entry name" value="PROKAR_LIPOPROTEIN"/>
    <property type="match status" value="1"/>
</dbReference>
<dbReference type="AlphaFoldDB" id="A0A378TE10"/>
<sequence>MGVARVLTALILTVALGACSERVVAGTATKPAQEKAPHGADRSLSPLPVIGYVATPTAGGTDIDVYYLAPADSVPRAVASMTDDSCVSLPDIVSGDDGRIEISVRLMRPSSAGAPNFPACQMAGQYTVRRQEWGPFARVGQVVTDSPIATTGNEMTKPAAPGNVVPRLDGLPPTDTFTGSDRGLLPIRDYSVSEDGYLDITYLSPRVPGAAAGSHTPGCRDTRMHSGIESNRITVNVRLGWTDGGGRYTEADSALCRNEGPWATVRTLMWIKVGADPLVLTDGPIVDAAGAVVVPAAAGNRVPERA</sequence>
<reference evidence="3 4" key="1">
    <citation type="submission" date="2018-06" db="EMBL/GenBank/DDBJ databases">
        <authorList>
            <consortium name="Pathogen Informatics"/>
            <person name="Doyle S."/>
        </authorList>
    </citation>
    <scope>NUCLEOTIDE SEQUENCE [LARGE SCALE GENOMIC DNA]</scope>
    <source>
        <strain evidence="3 4">NCTC10821</strain>
    </source>
</reference>
<feature type="region of interest" description="Disordered" evidence="1">
    <location>
        <begin position="148"/>
        <end position="179"/>
    </location>
</feature>
<evidence type="ECO:0000256" key="2">
    <source>
        <dbReference type="SAM" id="SignalP"/>
    </source>
</evidence>
<dbReference type="OrthoDB" id="4382237at2"/>
<evidence type="ECO:0000313" key="3">
    <source>
        <dbReference type="EMBL" id="STZ57766.1"/>
    </source>
</evidence>
<evidence type="ECO:0000313" key="4">
    <source>
        <dbReference type="Proteomes" id="UP000254978"/>
    </source>
</evidence>
<name>A0A378TE10_9MYCO</name>
<feature type="signal peptide" evidence="2">
    <location>
        <begin position="1"/>
        <end position="25"/>
    </location>
</feature>
<feature type="chain" id="PRO_5038434465" description="Lipoprotein" evidence="2">
    <location>
        <begin position="26"/>
        <end position="306"/>
    </location>
</feature>
<protein>
    <recommendedName>
        <fullName evidence="5">Lipoprotein</fullName>
    </recommendedName>
</protein>
<proteinExistence type="predicted"/>
<dbReference type="EMBL" id="UGQT01000001">
    <property type="protein sequence ID" value="STZ57766.1"/>
    <property type="molecule type" value="Genomic_DNA"/>
</dbReference>
<gene>
    <name evidence="3" type="ORF">NCTC10821_01270</name>
</gene>